<dbReference type="EMBL" id="ML179134">
    <property type="protein sequence ID" value="THU98524.1"/>
    <property type="molecule type" value="Genomic_DNA"/>
</dbReference>
<name>A0A4S8M859_DENBC</name>
<dbReference type="Proteomes" id="UP000297245">
    <property type="component" value="Unassembled WGS sequence"/>
</dbReference>
<dbReference type="OrthoDB" id="3106473at2759"/>
<keyword evidence="2" id="KW-1185">Reference proteome</keyword>
<sequence length="128" mass="14182">MAPARRPRGSLSVAQETKLVHEQIALRAQQLNGGKAPTGRAVCPTHEHSTTLHGSNIWLRNDENLGKYYTFCKDDRGKACHFDFINRRVTGSDLASDSVMSKHLATKERLNDPNRHHILPTALAASLS</sequence>
<accession>A0A4S8M859</accession>
<evidence type="ECO:0000313" key="2">
    <source>
        <dbReference type="Proteomes" id="UP000297245"/>
    </source>
</evidence>
<evidence type="ECO:0000313" key="1">
    <source>
        <dbReference type="EMBL" id="THU98524.1"/>
    </source>
</evidence>
<gene>
    <name evidence="1" type="ORF">K435DRAFT_795603</name>
</gene>
<dbReference type="AlphaFoldDB" id="A0A4S8M859"/>
<organism evidence="1 2">
    <name type="scientific">Dendrothele bispora (strain CBS 962.96)</name>
    <dbReference type="NCBI Taxonomy" id="1314807"/>
    <lineage>
        <taxon>Eukaryota</taxon>
        <taxon>Fungi</taxon>
        <taxon>Dikarya</taxon>
        <taxon>Basidiomycota</taxon>
        <taxon>Agaricomycotina</taxon>
        <taxon>Agaricomycetes</taxon>
        <taxon>Agaricomycetidae</taxon>
        <taxon>Agaricales</taxon>
        <taxon>Agaricales incertae sedis</taxon>
        <taxon>Dendrothele</taxon>
    </lineage>
</organism>
<protein>
    <submittedName>
        <fullName evidence="1">Uncharacterized protein</fullName>
    </submittedName>
</protein>
<proteinExistence type="predicted"/>
<reference evidence="1 2" key="1">
    <citation type="journal article" date="2019" name="Nat. Ecol. Evol.">
        <title>Megaphylogeny resolves global patterns of mushroom evolution.</title>
        <authorList>
            <person name="Varga T."/>
            <person name="Krizsan K."/>
            <person name="Foldi C."/>
            <person name="Dima B."/>
            <person name="Sanchez-Garcia M."/>
            <person name="Sanchez-Ramirez S."/>
            <person name="Szollosi G.J."/>
            <person name="Szarkandi J.G."/>
            <person name="Papp V."/>
            <person name="Albert L."/>
            <person name="Andreopoulos W."/>
            <person name="Angelini C."/>
            <person name="Antonin V."/>
            <person name="Barry K.W."/>
            <person name="Bougher N.L."/>
            <person name="Buchanan P."/>
            <person name="Buyck B."/>
            <person name="Bense V."/>
            <person name="Catcheside P."/>
            <person name="Chovatia M."/>
            <person name="Cooper J."/>
            <person name="Damon W."/>
            <person name="Desjardin D."/>
            <person name="Finy P."/>
            <person name="Geml J."/>
            <person name="Haridas S."/>
            <person name="Hughes K."/>
            <person name="Justo A."/>
            <person name="Karasinski D."/>
            <person name="Kautmanova I."/>
            <person name="Kiss B."/>
            <person name="Kocsube S."/>
            <person name="Kotiranta H."/>
            <person name="LaButti K.M."/>
            <person name="Lechner B.E."/>
            <person name="Liimatainen K."/>
            <person name="Lipzen A."/>
            <person name="Lukacs Z."/>
            <person name="Mihaltcheva S."/>
            <person name="Morgado L.N."/>
            <person name="Niskanen T."/>
            <person name="Noordeloos M.E."/>
            <person name="Ohm R.A."/>
            <person name="Ortiz-Santana B."/>
            <person name="Ovrebo C."/>
            <person name="Racz N."/>
            <person name="Riley R."/>
            <person name="Savchenko A."/>
            <person name="Shiryaev A."/>
            <person name="Soop K."/>
            <person name="Spirin V."/>
            <person name="Szebenyi C."/>
            <person name="Tomsovsky M."/>
            <person name="Tulloss R.E."/>
            <person name="Uehling J."/>
            <person name="Grigoriev I.V."/>
            <person name="Vagvolgyi C."/>
            <person name="Papp T."/>
            <person name="Martin F.M."/>
            <person name="Miettinen O."/>
            <person name="Hibbett D.S."/>
            <person name="Nagy L.G."/>
        </authorList>
    </citation>
    <scope>NUCLEOTIDE SEQUENCE [LARGE SCALE GENOMIC DNA]</scope>
    <source>
        <strain evidence="1 2">CBS 962.96</strain>
    </source>
</reference>